<reference evidence="1" key="1">
    <citation type="submission" date="2022-03" db="EMBL/GenBank/DDBJ databases">
        <title>Streptomyces 7R015 and 7R016 isolated from Barleria lupulina in Thailand.</title>
        <authorList>
            <person name="Kanchanasin P."/>
            <person name="Phongsopitanun W."/>
            <person name="Tanasupawat S."/>
        </authorList>
    </citation>
    <scope>NUCLEOTIDE SEQUENCE</scope>
    <source>
        <strain evidence="1">7R015</strain>
    </source>
</reference>
<organism evidence="1 2">
    <name type="scientific">Streptomyces cylindrosporus</name>
    <dbReference type="NCBI Taxonomy" id="2927583"/>
    <lineage>
        <taxon>Bacteria</taxon>
        <taxon>Bacillati</taxon>
        <taxon>Actinomycetota</taxon>
        <taxon>Actinomycetes</taxon>
        <taxon>Kitasatosporales</taxon>
        <taxon>Streptomycetaceae</taxon>
        <taxon>Streptomyces</taxon>
    </lineage>
</organism>
<name>A0ABS9YMA5_9ACTN</name>
<evidence type="ECO:0000313" key="2">
    <source>
        <dbReference type="Proteomes" id="UP001165269"/>
    </source>
</evidence>
<dbReference type="EMBL" id="JALDAY010000013">
    <property type="protein sequence ID" value="MCI3276976.1"/>
    <property type="molecule type" value="Genomic_DNA"/>
</dbReference>
<evidence type="ECO:0000313" key="1">
    <source>
        <dbReference type="EMBL" id="MCI3276976.1"/>
    </source>
</evidence>
<dbReference type="Proteomes" id="UP001165269">
    <property type="component" value="Unassembled WGS sequence"/>
</dbReference>
<gene>
    <name evidence="1" type="ORF">MQP27_38525</name>
</gene>
<protein>
    <submittedName>
        <fullName evidence="1">Uncharacterized protein</fullName>
    </submittedName>
</protein>
<proteinExistence type="predicted"/>
<sequence>MSATDDHESMREQALATVREAFTAAGADHHVMGLDPGAEQSEPLAIGEFRSFAESIWSAERRVEYLMISEVHRLPAHVQNWFADSAAAARWFTVPNWFDGNDLIGPRLVAYIDVKAEGLRRLVALHEIAHLLVDSETVRCGHGSRWIEAYRSLMRKYLPPGVQAIWDRTFAETSNEVAERVAADPLWLAHLL</sequence>
<keyword evidence="2" id="KW-1185">Reference proteome</keyword>
<comment type="caution">
    <text evidence="1">The sequence shown here is derived from an EMBL/GenBank/DDBJ whole genome shotgun (WGS) entry which is preliminary data.</text>
</comment>
<accession>A0ABS9YMA5</accession>
<dbReference type="RefSeq" id="WP_242774075.1">
    <property type="nucleotide sequence ID" value="NZ_JALDAY010000013.1"/>
</dbReference>